<dbReference type="STRING" id="1641165.XM38_13390"/>
<dbReference type="EMBL" id="CP021983">
    <property type="protein sequence ID" value="ASC73141.1"/>
    <property type="molecule type" value="Genomic_DNA"/>
</dbReference>
<evidence type="ECO:0000313" key="1">
    <source>
        <dbReference type="EMBL" id="ASC73141.1"/>
    </source>
</evidence>
<proteinExistence type="predicted"/>
<protein>
    <submittedName>
        <fullName evidence="1">Uncharacterized protein</fullName>
    </submittedName>
</protein>
<gene>
    <name evidence="1" type="ORF">XM38_041030</name>
</gene>
<organism evidence="1 2">
    <name type="scientific">Halomicronema hongdechloris C2206</name>
    <dbReference type="NCBI Taxonomy" id="1641165"/>
    <lineage>
        <taxon>Bacteria</taxon>
        <taxon>Bacillati</taxon>
        <taxon>Cyanobacteriota</taxon>
        <taxon>Cyanophyceae</taxon>
        <taxon>Nodosilineales</taxon>
        <taxon>Nodosilineaceae</taxon>
        <taxon>Halomicronema</taxon>
    </lineage>
</organism>
<dbReference type="Proteomes" id="UP000191901">
    <property type="component" value="Chromosome"/>
</dbReference>
<name>A0A1Z3HS53_9CYAN</name>
<dbReference type="KEGG" id="hhg:XM38_041030"/>
<evidence type="ECO:0000313" key="2">
    <source>
        <dbReference type="Proteomes" id="UP000191901"/>
    </source>
</evidence>
<dbReference type="OrthoDB" id="530574at2"/>
<accession>A0A1Z3HS53</accession>
<sequence>MTWGWSTKFAFRRNNGISIGLGIALLALLSGCQATPTAPPARHVVLQQQWELDRGDRVAGYLVSAGLGDVSIELGGDSVHAPFDGEVAPAAGQPSCVYFSSSDVPAYLFRFCGLRRPHLGTVRYGDTMGSGEILHFATLRRHPDGTWAIVEPSNNILERSLQPPLQSARP</sequence>
<keyword evidence="2" id="KW-1185">Reference proteome</keyword>
<reference evidence="1 2" key="1">
    <citation type="journal article" date="2016" name="Biochim. Biophys. Acta">
        <title>Characterization of red-shifted phycobilisomes isolated from the chlorophyll f-containing cyanobacterium Halomicronema hongdechloris.</title>
        <authorList>
            <person name="Li Y."/>
            <person name="Lin Y."/>
            <person name="Garvey C.J."/>
            <person name="Birch D."/>
            <person name="Corkery R.W."/>
            <person name="Loughlin P.C."/>
            <person name="Scheer H."/>
            <person name="Willows R.D."/>
            <person name="Chen M."/>
        </authorList>
    </citation>
    <scope>NUCLEOTIDE SEQUENCE [LARGE SCALE GENOMIC DNA]</scope>
    <source>
        <strain evidence="1 2">C2206</strain>
    </source>
</reference>
<dbReference type="RefSeq" id="WP_080810088.1">
    <property type="nucleotide sequence ID" value="NZ_CP021983.2"/>
</dbReference>
<dbReference type="AlphaFoldDB" id="A0A1Z3HS53"/>